<feature type="compositionally biased region" description="Polar residues" evidence="1">
    <location>
        <begin position="1"/>
        <end position="19"/>
    </location>
</feature>
<feature type="transmembrane region" description="Helical" evidence="2">
    <location>
        <begin position="511"/>
        <end position="532"/>
    </location>
</feature>
<keyword evidence="2" id="KW-0812">Transmembrane</keyword>
<dbReference type="AlphaFoldDB" id="A0A8H7KIP6"/>
<evidence type="ECO:0000256" key="1">
    <source>
        <dbReference type="SAM" id="MobiDB-lite"/>
    </source>
</evidence>
<feature type="region of interest" description="Disordered" evidence="1">
    <location>
        <begin position="1"/>
        <end position="21"/>
    </location>
</feature>
<sequence length="558" mass="60303">MSSPNSAPSPRTEGNSAASIKSHHDQHLIHAKHKKRLFRISLFTFILLEVGYIVLAAVCLARPVPLRIPLDLSDSEVKGGFTVVVVVWQTLAIVSGAYMANDVYEEEPGATKPNHHTSLTVIAFVDFIDHRVTHLIRGRATKIFILAFLASISFFTLNSLAPGAISAATTLIDSPITLPIGRLLSHATDGEFQEVFTAQGRANLILRLEMIEHSPFGFNLESNILTAVPRVDLASFNGTIEYNSDVVEFHHDCHWEAPQFFNTSGDGVIVSAADQQWFGATVGTGPIKLGSSVGPLSLTSFPIMEEVGTSAFIFSGGNTSIPIPQSNPPTPFAIDLGSLPTTFSASGAGVDIKINSLYAPLSSVLICDARPKISGGRIRVTNDGTLKVIRSGETPIGNIPRSAANLIFTNAFQVALLETETLAKVNAVNNVASIMFMANSSTVDWNSARNIRPLDLPSINKNMDTFMLSAAKAYIDGYRKNGTSVVVEFDSETVSAMGQKEELALSTSEGIFISTIVVFAIVTVLLLLLLFLRRLEKDRELETPESPRGGECEKLDYQ</sequence>
<name>A0A8H7KIP6_AGABI</name>
<protein>
    <submittedName>
        <fullName evidence="3">Uncharacterized protein</fullName>
    </submittedName>
</protein>
<organism evidence="3 4">
    <name type="scientific">Agaricus bisporus var. burnettii</name>
    <dbReference type="NCBI Taxonomy" id="192524"/>
    <lineage>
        <taxon>Eukaryota</taxon>
        <taxon>Fungi</taxon>
        <taxon>Dikarya</taxon>
        <taxon>Basidiomycota</taxon>
        <taxon>Agaricomycotina</taxon>
        <taxon>Agaricomycetes</taxon>
        <taxon>Agaricomycetidae</taxon>
        <taxon>Agaricales</taxon>
        <taxon>Agaricineae</taxon>
        <taxon>Agaricaceae</taxon>
        <taxon>Agaricus</taxon>
    </lineage>
</organism>
<feature type="transmembrane region" description="Helical" evidence="2">
    <location>
        <begin position="81"/>
        <end position="100"/>
    </location>
</feature>
<keyword evidence="2" id="KW-0472">Membrane</keyword>
<comment type="caution">
    <text evidence="3">The sequence shown here is derived from an EMBL/GenBank/DDBJ whole genome shotgun (WGS) entry which is preliminary data.</text>
</comment>
<accession>A0A8H7KIP6</accession>
<evidence type="ECO:0000313" key="3">
    <source>
        <dbReference type="EMBL" id="KAF7778446.1"/>
    </source>
</evidence>
<dbReference type="EMBL" id="JABXXO010000004">
    <property type="protein sequence ID" value="KAF7778446.1"/>
    <property type="molecule type" value="Genomic_DNA"/>
</dbReference>
<dbReference type="Proteomes" id="UP000629468">
    <property type="component" value="Unassembled WGS sequence"/>
</dbReference>
<feature type="transmembrane region" description="Helical" evidence="2">
    <location>
        <begin position="143"/>
        <end position="165"/>
    </location>
</feature>
<evidence type="ECO:0000256" key="2">
    <source>
        <dbReference type="SAM" id="Phobius"/>
    </source>
</evidence>
<reference evidence="3 4" key="1">
    <citation type="journal article" name="Sci. Rep.">
        <title>Telomere-to-telomere assembled and centromere annotated genomes of the two main subspecies of the button mushroom Agaricus bisporus reveal especially polymorphic chromosome ends.</title>
        <authorList>
            <person name="Sonnenberg A.S.M."/>
            <person name="Sedaghat-Telgerd N."/>
            <person name="Lavrijssen B."/>
            <person name="Ohm R.A."/>
            <person name="Hendrickx P.M."/>
            <person name="Scholtmeijer K."/>
            <person name="Baars J.J.P."/>
            <person name="van Peer A."/>
        </authorList>
    </citation>
    <scope>NUCLEOTIDE SEQUENCE [LARGE SCALE GENOMIC DNA]</scope>
    <source>
        <strain evidence="3 4">H119_p4</strain>
    </source>
</reference>
<keyword evidence="2" id="KW-1133">Transmembrane helix</keyword>
<evidence type="ECO:0000313" key="4">
    <source>
        <dbReference type="Proteomes" id="UP000629468"/>
    </source>
</evidence>
<feature type="transmembrane region" description="Helical" evidence="2">
    <location>
        <begin position="37"/>
        <end position="61"/>
    </location>
</feature>
<proteinExistence type="predicted"/>
<gene>
    <name evidence="3" type="ORF">Agabi119p4_2791</name>
</gene>